<feature type="non-terminal residue" evidence="3">
    <location>
        <position position="1"/>
    </location>
</feature>
<feature type="compositionally biased region" description="Low complexity" evidence="1">
    <location>
        <begin position="97"/>
        <end position="107"/>
    </location>
</feature>
<evidence type="ECO:0000313" key="3">
    <source>
        <dbReference type="EMBL" id="PPQ86667.1"/>
    </source>
</evidence>
<sequence length="498" mass="54949">STCPLCSSLSLLTPLYFVDQRKAPKKQAAKLSWGGDDDDESEADSDDDDDDLNEGGMSEKQVSRVLQEEAPQDPAGLFDNDDGVEMASVRSSHSRHGSSSEVSRPPSESCLMVWMKTTRTMTRGRKLPASVAPLVMYCLTLSLQGQVTKREVAFTDERPTTLPQWASVKKVKGANSSAPRIFTVKIENNTENNAKPAKSWPDHACLKPEGQLSVQSDPSHALCHRATKVVEKTLVIQHAWPELHQVKACTLNASHPSSAERQGDLRTTSETSRRGCQVIDHLSNWRSKPRIAASNHIALYQLGVGDICKVRVDALLENDVHVYPGEWGTSEKRKVIWLSKGSKTDIESVFLSPALIDTIKEAFFATPTGFGFRFKGEYVSSHPTLPEPELTIPLVALAIFIRLYYLPWMTCFANLYPAIFEWREGKKASRPSQPSKASMSEKFEGDQFKAVFDRHVAALTALKTTPKTCHTVMSSLFSRVTGENAGSDQGPKSQGNAL</sequence>
<name>A0A409X7G7_9AGAR</name>
<reference evidence="3 4" key="1">
    <citation type="journal article" date="2018" name="Evol. Lett.">
        <title>Horizontal gene cluster transfer increased hallucinogenic mushroom diversity.</title>
        <authorList>
            <person name="Reynolds H.T."/>
            <person name="Vijayakumar V."/>
            <person name="Gluck-Thaler E."/>
            <person name="Korotkin H.B."/>
            <person name="Matheny P.B."/>
            <person name="Slot J.C."/>
        </authorList>
    </citation>
    <scope>NUCLEOTIDE SEQUENCE [LARGE SCALE GENOMIC DNA]</scope>
    <source>
        <strain evidence="3 4">SRW20</strain>
    </source>
</reference>
<comment type="caution">
    <text evidence="3">The sequence shown here is derived from an EMBL/GenBank/DDBJ whole genome shotgun (WGS) entry which is preliminary data.</text>
</comment>
<feature type="compositionally biased region" description="Acidic residues" evidence="1">
    <location>
        <begin position="35"/>
        <end position="53"/>
    </location>
</feature>
<dbReference type="Proteomes" id="UP000284706">
    <property type="component" value="Unassembled WGS sequence"/>
</dbReference>
<evidence type="ECO:0000256" key="1">
    <source>
        <dbReference type="SAM" id="MobiDB-lite"/>
    </source>
</evidence>
<evidence type="ECO:0000313" key="4">
    <source>
        <dbReference type="Proteomes" id="UP000284706"/>
    </source>
</evidence>
<feature type="domain" description="DUF6532" evidence="2">
    <location>
        <begin position="226"/>
        <end position="461"/>
    </location>
</feature>
<dbReference type="OrthoDB" id="3225557at2759"/>
<evidence type="ECO:0000259" key="2">
    <source>
        <dbReference type="Pfam" id="PF20149"/>
    </source>
</evidence>
<dbReference type="STRING" id="231916.A0A409X7G7"/>
<dbReference type="InterPro" id="IPR045341">
    <property type="entry name" value="DUF6532"/>
</dbReference>
<proteinExistence type="predicted"/>
<feature type="non-terminal residue" evidence="3">
    <location>
        <position position="498"/>
    </location>
</feature>
<gene>
    <name evidence="3" type="ORF">CVT26_012967</name>
</gene>
<keyword evidence="4" id="KW-1185">Reference proteome</keyword>
<organism evidence="3 4">
    <name type="scientific">Gymnopilus dilepis</name>
    <dbReference type="NCBI Taxonomy" id="231916"/>
    <lineage>
        <taxon>Eukaryota</taxon>
        <taxon>Fungi</taxon>
        <taxon>Dikarya</taxon>
        <taxon>Basidiomycota</taxon>
        <taxon>Agaricomycotina</taxon>
        <taxon>Agaricomycetes</taxon>
        <taxon>Agaricomycetidae</taxon>
        <taxon>Agaricales</taxon>
        <taxon>Agaricineae</taxon>
        <taxon>Hymenogastraceae</taxon>
        <taxon>Gymnopilus</taxon>
    </lineage>
</organism>
<dbReference type="InParanoid" id="A0A409X7G7"/>
<dbReference type="EMBL" id="NHYE01004030">
    <property type="protein sequence ID" value="PPQ86667.1"/>
    <property type="molecule type" value="Genomic_DNA"/>
</dbReference>
<dbReference type="Pfam" id="PF20149">
    <property type="entry name" value="DUF6532"/>
    <property type="match status" value="1"/>
</dbReference>
<accession>A0A409X7G7</accession>
<protein>
    <recommendedName>
        <fullName evidence="2">DUF6532 domain-containing protein</fullName>
    </recommendedName>
</protein>
<feature type="region of interest" description="Disordered" evidence="1">
    <location>
        <begin position="22"/>
        <end position="107"/>
    </location>
</feature>
<dbReference type="AlphaFoldDB" id="A0A409X7G7"/>